<evidence type="ECO:0000313" key="7">
    <source>
        <dbReference type="Proteomes" id="UP000236728"/>
    </source>
</evidence>
<evidence type="ECO:0000256" key="3">
    <source>
        <dbReference type="ARBA" id="ARBA00022989"/>
    </source>
</evidence>
<dbReference type="AlphaFoldDB" id="A0A1H6AD84"/>
<feature type="transmembrane region" description="Helical" evidence="5">
    <location>
        <begin position="15"/>
        <end position="34"/>
    </location>
</feature>
<dbReference type="Proteomes" id="UP000236728">
    <property type="component" value="Unassembled WGS sequence"/>
</dbReference>
<dbReference type="PANTHER" id="PTHR36460:SF1">
    <property type="entry name" value="UPF0132 DOMAIN PROTEIN (AFU_ORTHOLOGUE AFUA_3G10255)"/>
    <property type="match status" value="1"/>
</dbReference>
<organism evidence="6 7">
    <name type="scientific">Bryocella elongata</name>
    <dbReference type="NCBI Taxonomy" id="863522"/>
    <lineage>
        <taxon>Bacteria</taxon>
        <taxon>Pseudomonadati</taxon>
        <taxon>Acidobacteriota</taxon>
        <taxon>Terriglobia</taxon>
        <taxon>Terriglobales</taxon>
        <taxon>Acidobacteriaceae</taxon>
        <taxon>Bryocella</taxon>
    </lineage>
</organism>
<dbReference type="RefSeq" id="WP_103933909.1">
    <property type="nucleotide sequence ID" value="NZ_FNVA01000005.1"/>
</dbReference>
<feature type="transmembrane region" description="Helical" evidence="5">
    <location>
        <begin position="46"/>
        <end position="68"/>
    </location>
</feature>
<evidence type="ECO:0000256" key="5">
    <source>
        <dbReference type="SAM" id="Phobius"/>
    </source>
</evidence>
<proteinExistence type="predicted"/>
<evidence type="ECO:0000313" key="6">
    <source>
        <dbReference type="EMBL" id="SEG46005.1"/>
    </source>
</evidence>
<name>A0A1H6AD84_9BACT</name>
<evidence type="ECO:0000256" key="2">
    <source>
        <dbReference type="ARBA" id="ARBA00022692"/>
    </source>
</evidence>
<dbReference type="OrthoDB" id="2657448at2"/>
<sequence>MENETVQATGLSDNAAAALAYITIIPAIVFLLVAPYNTKSFIRFNAFQCLGLAVCWIALSIVLVIPFLGWIVSGIGYIVAFVFWILCIVNASKGTTFKIPVIGDFAAQLAQHS</sequence>
<protein>
    <submittedName>
        <fullName evidence="6">Uncharacterized membrane protein</fullName>
    </submittedName>
</protein>
<keyword evidence="4 5" id="KW-0472">Membrane</keyword>
<comment type="subcellular location">
    <subcellularLocation>
        <location evidence="1">Membrane</location>
        <topology evidence="1">Multi-pass membrane protein</topology>
    </subcellularLocation>
</comment>
<dbReference type="EMBL" id="FNVA01000005">
    <property type="protein sequence ID" value="SEG46005.1"/>
    <property type="molecule type" value="Genomic_DNA"/>
</dbReference>
<evidence type="ECO:0000256" key="1">
    <source>
        <dbReference type="ARBA" id="ARBA00004141"/>
    </source>
</evidence>
<keyword evidence="3 5" id="KW-1133">Transmembrane helix</keyword>
<dbReference type="InterPro" id="IPR019109">
    <property type="entry name" value="MamF_MmsF"/>
</dbReference>
<dbReference type="Pfam" id="PF09685">
    <property type="entry name" value="MamF_MmsF"/>
    <property type="match status" value="1"/>
</dbReference>
<gene>
    <name evidence="6" type="ORF">SAMN05421819_3050</name>
</gene>
<evidence type="ECO:0000256" key="4">
    <source>
        <dbReference type="ARBA" id="ARBA00023136"/>
    </source>
</evidence>
<keyword evidence="2 5" id="KW-0812">Transmembrane</keyword>
<reference evidence="6 7" key="1">
    <citation type="submission" date="2016-10" db="EMBL/GenBank/DDBJ databases">
        <authorList>
            <person name="de Groot N.N."/>
        </authorList>
    </citation>
    <scope>NUCLEOTIDE SEQUENCE [LARGE SCALE GENOMIC DNA]</scope>
    <source>
        <strain evidence="6 7">DSM 22489</strain>
    </source>
</reference>
<dbReference type="GO" id="GO:0016020">
    <property type="term" value="C:membrane"/>
    <property type="evidence" value="ECO:0007669"/>
    <property type="project" value="UniProtKB-SubCell"/>
</dbReference>
<keyword evidence="7" id="KW-1185">Reference proteome</keyword>
<feature type="transmembrane region" description="Helical" evidence="5">
    <location>
        <begin position="74"/>
        <end position="91"/>
    </location>
</feature>
<accession>A0A1H6AD84</accession>
<dbReference type="PANTHER" id="PTHR36460">
    <property type="entry name" value="UPF0132 DOMAIN PROTEIN (AFU_ORTHOLOGUE AFUA_3G10255)"/>
    <property type="match status" value="1"/>
</dbReference>